<keyword evidence="3" id="KW-1185">Reference proteome</keyword>
<dbReference type="EMBL" id="FJOG01000036">
    <property type="protein sequence ID" value="CZR66376.1"/>
    <property type="molecule type" value="Genomic_DNA"/>
</dbReference>
<feature type="compositionally biased region" description="Low complexity" evidence="1">
    <location>
        <begin position="139"/>
        <end position="155"/>
    </location>
</feature>
<sequence length="361" mass="39057">MGEKIDLLPAKKDVDLLLPKVDFEAVEFTKKFENLDESLKALPTDTDLETLAGQINNLPTVNRYSDQLGHSRPTSADENRDLNAKVARVEGQLRSGELSPVDEHRAWGRGLGVRPGLMELVSRPGSSVNGGSSGGVSGAGSANIPGFGDDSDSGSSGVGSESGSGTSGPMSLLPLVIRVLGLGSKNVPAAEGHSGLGDRLNFRNPSPQRRLTRWQAVAVGPQPASKGRMHDLLLNSDIPTSIRALLHNKDRESKSHRAVNAELNEGRPRICWMSQYNAFNDWPELANDTRTTGMQSAAKKAERMAWWEEKGRYGVKVPPVLVSRTEGWGGCRLLLLQRQEEREDVCLVAGLRLPLLSSQSQ</sequence>
<reference evidence="2 3" key="1">
    <citation type="submission" date="2016-03" db="EMBL/GenBank/DDBJ databases">
        <authorList>
            <person name="Ploux O."/>
        </authorList>
    </citation>
    <scope>NUCLEOTIDE SEQUENCE [LARGE SCALE GENOMIC DNA]</scope>
    <source>
        <strain evidence="2 3">UAMH 11012</strain>
    </source>
</reference>
<accession>A0A1L7XN69</accession>
<proteinExistence type="predicted"/>
<evidence type="ECO:0000313" key="3">
    <source>
        <dbReference type="Proteomes" id="UP000184330"/>
    </source>
</evidence>
<dbReference type="AlphaFoldDB" id="A0A1L7XN69"/>
<feature type="region of interest" description="Disordered" evidence="1">
    <location>
        <begin position="122"/>
        <end position="169"/>
    </location>
</feature>
<name>A0A1L7XN69_9HELO</name>
<protein>
    <submittedName>
        <fullName evidence="2">Uncharacterized protein</fullName>
    </submittedName>
</protein>
<evidence type="ECO:0000256" key="1">
    <source>
        <dbReference type="SAM" id="MobiDB-lite"/>
    </source>
</evidence>
<dbReference type="Proteomes" id="UP000184330">
    <property type="component" value="Unassembled WGS sequence"/>
</dbReference>
<evidence type="ECO:0000313" key="2">
    <source>
        <dbReference type="EMBL" id="CZR66376.1"/>
    </source>
</evidence>
<organism evidence="2 3">
    <name type="scientific">Phialocephala subalpina</name>
    <dbReference type="NCBI Taxonomy" id="576137"/>
    <lineage>
        <taxon>Eukaryota</taxon>
        <taxon>Fungi</taxon>
        <taxon>Dikarya</taxon>
        <taxon>Ascomycota</taxon>
        <taxon>Pezizomycotina</taxon>
        <taxon>Leotiomycetes</taxon>
        <taxon>Helotiales</taxon>
        <taxon>Mollisiaceae</taxon>
        <taxon>Phialocephala</taxon>
        <taxon>Phialocephala fortinii species complex</taxon>
    </lineage>
</organism>
<gene>
    <name evidence="2" type="ORF">PAC_16277</name>
</gene>
<feature type="compositionally biased region" description="Gly residues" evidence="1">
    <location>
        <begin position="156"/>
        <end position="166"/>
    </location>
</feature>